<feature type="domain" description="Gamma-glutamylcyclotransferase AIG2-like" evidence="2">
    <location>
        <begin position="357"/>
        <end position="456"/>
    </location>
</feature>
<dbReference type="PANTHER" id="PTHR36847:SF1">
    <property type="entry name" value="AMIDOLIGASE ENZYME"/>
    <property type="match status" value="1"/>
</dbReference>
<feature type="compositionally biased region" description="Basic and acidic residues" evidence="1">
    <location>
        <begin position="315"/>
        <end position="335"/>
    </location>
</feature>
<dbReference type="EMBL" id="QRZM01000012">
    <property type="protein sequence ID" value="RGV72819.1"/>
    <property type="molecule type" value="Genomic_DNA"/>
</dbReference>
<evidence type="ECO:0000313" key="4">
    <source>
        <dbReference type="Proteomes" id="UP000284543"/>
    </source>
</evidence>
<protein>
    <recommendedName>
        <fullName evidence="2">Gamma-glutamylcyclotransferase AIG2-like domain-containing protein</fullName>
    </recommendedName>
</protein>
<accession>A0A412YZ08</accession>
<dbReference type="InterPro" id="IPR009288">
    <property type="entry name" value="AIG2-like_dom"/>
</dbReference>
<dbReference type="SUPFAM" id="SSF110857">
    <property type="entry name" value="Gamma-glutamyl cyclotransferase-like"/>
    <property type="match status" value="1"/>
</dbReference>
<feature type="region of interest" description="Disordered" evidence="1">
    <location>
        <begin position="315"/>
        <end position="340"/>
    </location>
</feature>
<evidence type="ECO:0000259" key="2">
    <source>
        <dbReference type="Pfam" id="PF06094"/>
    </source>
</evidence>
<organism evidence="3 4">
    <name type="scientific">Enterocloster bolteae</name>
    <dbReference type="NCBI Taxonomy" id="208479"/>
    <lineage>
        <taxon>Bacteria</taxon>
        <taxon>Bacillati</taxon>
        <taxon>Bacillota</taxon>
        <taxon>Clostridia</taxon>
        <taxon>Lachnospirales</taxon>
        <taxon>Lachnospiraceae</taxon>
        <taxon>Enterocloster</taxon>
    </lineage>
</organism>
<dbReference type="CDD" id="cd06661">
    <property type="entry name" value="GGCT_like"/>
    <property type="match status" value="1"/>
</dbReference>
<gene>
    <name evidence="3" type="ORF">DWW02_22705</name>
</gene>
<name>A0A412YZ08_9FIRM</name>
<dbReference type="Pfam" id="PF12224">
    <property type="entry name" value="Amidoligase_2"/>
    <property type="match status" value="1"/>
</dbReference>
<dbReference type="InterPro" id="IPR036568">
    <property type="entry name" value="GGCT-like_sf"/>
</dbReference>
<dbReference type="AlphaFoldDB" id="A0A412YZ08"/>
<sequence>MTKQQENEQVPGMREQRFGIEIELTGLTRRAAADIIGDYMGTTPVYIGGFYYVYEIPDREGRQWRVVLDNSIKVECKSGIANDEYKVEVVSPICRYPDIPDIQEIVRQLRHGGAIANKSCGIHIHVDATPHNARTLRNITNIMASKEDLIYKALQVEVARKHQYCRPVDETFLDEMNRKKPRNMDEVSLIWYGGRSRRSKHYDKTRYHCLNLHSVFQKGTIEFRLFNSTTHAGKVKAYIHLCLAISYQALIQKCASRRKTTSTNEKYTFRTWLLRLGLIGEEFANTRKHLLEHLDGCIAWKDPAQAERQKERLRARREMEENANQEGKENLEGRDVSNPMTKTGMEEKMEEGKLYVAYGSNLSLTQMRRRCPTARVVGLAELMDYELLFRGRRENAFATIEPKQGSCVPVMIWKIQGDDELALDRYEGYPHLYEKKQVEVSMGREQMEAMVYVMTPGQSFGRPSSRYLNIIREGYRNAGFAPVVLEAAVNDSVRLAMQEDAQQDGMTGMDSLR</sequence>
<evidence type="ECO:0000256" key="1">
    <source>
        <dbReference type="SAM" id="MobiDB-lite"/>
    </source>
</evidence>
<dbReference type="InterPro" id="IPR013024">
    <property type="entry name" value="GGCT-like"/>
</dbReference>
<dbReference type="Gene3D" id="3.10.490.10">
    <property type="entry name" value="Gamma-glutamyl cyclotransferase-like"/>
    <property type="match status" value="1"/>
</dbReference>
<dbReference type="InterPro" id="IPR022025">
    <property type="entry name" value="Amidoligase_2"/>
</dbReference>
<dbReference type="Pfam" id="PF06094">
    <property type="entry name" value="GGACT"/>
    <property type="match status" value="1"/>
</dbReference>
<dbReference type="PANTHER" id="PTHR36847">
    <property type="entry name" value="AMIDOLIGASE ENZYME"/>
    <property type="match status" value="1"/>
</dbReference>
<comment type="caution">
    <text evidence="3">The sequence shown here is derived from an EMBL/GenBank/DDBJ whole genome shotgun (WGS) entry which is preliminary data.</text>
</comment>
<evidence type="ECO:0000313" key="3">
    <source>
        <dbReference type="EMBL" id="RGV72819.1"/>
    </source>
</evidence>
<dbReference type="Proteomes" id="UP000284543">
    <property type="component" value="Unassembled WGS sequence"/>
</dbReference>
<dbReference type="RefSeq" id="WP_002570008.1">
    <property type="nucleotide sequence ID" value="NZ_JADMNW010000018.1"/>
</dbReference>
<reference evidence="3 4" key="1">
    <citation type="submission" date="2018-08" db="EMBL/GenBank/DDBJ databases">
        <title>A genome reference for cultivated species of the human gut microbiota.</title>
        <authorList>
            <person name="Zou Y."/>
            <person name="Xue W."/>
            <person name="Luo G."/>
        </authorList>
    </citation>
    <scope>NUCLEOTIDE SEQUENCE [LARGE SCALE GENOMIC DNA]</scope>
    <source>
        <strain evidence="3 4">AF14-18</strain>
    </source>
</reference>
<proteinExistence type="predicted"/>